<protein>
    <submittedName>
        <fullName evidence="1">Uncharacterized protein</fullName>
    </submittedName>
</protein>
<organism evidence="1 2">
    <name type="scientific">Rhododendron molle</name>
    <name type="common">Chinese azalea</name>
    <name type="synonym">Azalea mollis</name>
    <dbReference type="NCBI Taxonomy" id="49168"/>
    <lineage>
        <taxon>Eukaryota</taxon>
        <taxon>Viridiplantae</taxon>
        <taxon>Streptophyta</taxon>
        <taxon>Embryophyta</taxon>
        <taxon>Tracheophyta</taxon>
        <taxon>Spermatophyta</taxon>
        <taxon>Magnoliopsida</taxon>
        <taxon>eudicotyledons</taxon>
        <taxon>Gunneridae</taxon>
        <taxon>Pentapetalae</taxon>
        <taxon>asterids</taxon>
        <taxon>Ericales</taxon>
        <taxon>Ericaceae</taxon>
        <taxon>Ericoideae</taxon>
        <taxon>Rhodoreae</taxon>
        <taxon>Rhododendron</taxon>
    </lineage>
</organism>
<evidence type="ECO:0000313" key="2">
    <source>
        <dbReference type="Proteomes" id="UP001062846"/>
    </source>
</evidence>
<name>A0ACC0P7D1_RHOML</name>
<comment type="caution">
    <text evidence="1">The sequence shown here is derived from an EMBL/GenBank/DDBJ whole genome shotgun (WGS) entry which is preliminary data.</text>
</comment>
<dbReference type="EMBL" id="CM046391">
    <property type="protein sequence ID" value="KAI8561588.1"/>
    <property type="molecule type" value="Genomic_DNA"/>
</dbReference>
<evidence type="ECO:0000313" key="1">
    <source>
        <dbReference type="EMBL" id="KAI8561588.1"/>
    </source>
</evidence>
<keyword evidence="2" id="KW-1185">Reference proteome</keyword>
<sequence length="662" mass="76102">MIKVHRLGMMGVVEAKVRPENMDHAVKRCFPHNWPFLHNASNDSVARIVMGWDPQLFTVDMIHSSSQLLVVKVLTTDQRMFYVSYVYGHNLMSVRRQLWMEMTFLYSSIGDVPWIQLGDFNVVRRLSERLVGFDGVAAMEFNDCLDSICMDDMSFKGMWFTWSNKRGGLGDRKSKLDRALISPTWLDKFPESETTFLPPGISDHCFILVDVLPEIPRKILFKFFSFWMNHANFKDELQKSWREPFRGSRRSQLYGKLVRLNPVLRAFNKKNFSDIGGRVDQARQELASIQEQSFQRPHDTAFIEEEKNLPTRFVELSSAEESFKKQKSRIQWLALGDHNTRFFHHKMKSHSLRSKILSLTDASGTRLTDPVEVKGEILGYYMGLLGTSFAQKVDASHVVSIAVAQRLPSDMKEALSKPVSSMEIKAAMWSIKGEKAPGPDGFSSDFFQKNWNVVGEEVVNAIQLFFQSGIMPRQWNCTALTLVPKTQSPNTIRDYRPIAYCNVVYNCVTKVLANRLQPLLPSLISPNQSAFVKGRLILDNILLMQEIVKNYHRENGKPRCAIKMDLMKAYDSVDWEFVLNIMKTMEFPSQFIHWVQVCITSPMYSVVINGELEGSSLEREGYDRGIHYLLTFFCLSWKVLRLFFSIVFTSVLNLFSTQDAGP</sequence>
<reference evidence="1" key="1">
    <citation type="submission" date="2022-02" db="EMBL/GenBank/DDBJ databases">
        <title>Plant Genome Project.</title>
        <authorList>
            <person name="Zhang R.-G."/>
        </authorList>
    </citation>
    <scope>NUCLEOTIDE SEQUENCE</scope>
    <source>
        <strain evidence="1">AT1</strain>
    </source>
</reference>
<accession>A0ACC0P7D1</accession>
<proteinExistence type="predicted"/>
<dbReference type="Proteomes" id="UP001062846">
    <property type="component" value="Chromosome 4"/>
</dbReference>
<gene>
    <name evidence="1" type="ORF">RHMOL_Rhmol04G0351900</name>
</gene>